<feature type="chain" id="PRO_5020595941" evidence="8">
    <location>
        <begin position="34"/>
        <end position="502"/>
    </location>
</feature>
<keyword evidence="6" id="KW-0998">Cell outer membrane</keyword>
<evidence type="ECO:0000256" key="6">
    <source>
        <dbReference type="ARBA" id="ARBA00023237"/>
    </source>
</evidence>
<dbReference type="Pfam" id="PF24575">
    <property type="entry name" value="TPR_Slam"/>
    <property type="match status" value="1"/>
</dbReference>
<evidence type="ECO:0000256" key="5">
    <source>
        <dbReference type="ARBA" id="ARBA00023136"/>
    </source>
</evidence>
<evidence type="ECO:0000313" key="11">
    <source>
        <dbReference type="EMBL" id="THF67294.1"/>
    </source>
</evidence>
<protein>
    <submittedName>
        <fullName evidence="11">DUF560 domain-containing protein</fullName>
    </submittedName>
</protein>
<evidence type="ECO:0000256" key="4">
    <source>
        <dbReference type="ARBA" id="ARBA00022729"/>
    </source>
</evidence>
<keyword evidence="5" id="KW-0472">Membrane</keyword>
<sequence>MPPFSVRGMPMPCRFFVALAVLLAASMTSAVHADDDDTRFLLEQARRAAERRAAPPDELIAPPGSLVYEGRIYEVQTRLEELEPAIYIAINSGQWDRLAELVGRYRMLREHRPALADMAEALLARQRGDHALALRRMQAAHEADPVDVRIRLELARLRFEDNQDGAARAGFASVVAGGLPEAVQMMTQQYLLALDDRARWHGSIALGMGYNDNINQANGDYSCLFEWGGYCLFERRMPEPIGSDMVHYELALGRRIHLGGNHNLQIRPMAYGSHYRRNDGADDAPIKDYSSNTTLLYLGYNWLDARNSISATPYVEHYYRNGHSQYLANGLQLEWRRMLGSRWQLGGSMDAKRYDHTSRGARLAADYWQYQWGVSASYMPQASTTLYGGLDAVRKKYEVEQASSRELALRVGVYHVFDGSAGVFVNAMGIFRASRNDAFDGFLGERRRDLQQVYIVSAGVNAWKIAGMVPELRVRHSINRSNLDWAFGFRQTEASLMLRHSF</sequence>
<keyword evidence="4 8" id="KW-0732">Signal</keyword>
<reference evidence="11 12" key="1">
    <citation type="submission" date="2019-04" db="EMBL/GenBank/DDBJ databases">
        <title>Azoarcus nasutitermitis sp. nov. isolated from termite nest.</title>
        <authorList>
            <person name="Lin S.-Y."/>
            <person name="Hameed A."/>
            <person name="Hsu Y.-H."/>
            <person name="Young C.-C."/>
        </authorList>
    </citation>
    <scope>NUCLEOTIDE SEQUENCE [LARGE SCALE GENOMIC DNA]</scope>
    <source>
        <strain evidence="11 12">CC-YHH838</strain>
    </source>
</reference>
<dbReference type="InterPro" id="IPR057556">
    <property type="entry name" value="TPR_Slam"/>
</dbReference>
<feature type="domain" description="Surface lipoprotein assembly modifier N-terminal TPR repeats region" evidence="10">
    <location>
        <begin position="74"/>
        <end position="170"/>
    </location>
</feature>
<evidence type="ECO:0000256" key="3">
    <source>
        <dbReference type="ARBA" id="ARBA00022692"/>
    </source>
</evidence>
<feature type="domain" description="Surface lipoprotein assembly modifier C-terminal" evidence="9">
    <location>
        <begin position="200"/>
        <end position="497"/>
    </location>
</feature>
<dbReference type="Pfam" id="PF04575">
    <property type="entry name" value="SlipAM"/>
    <property type="match status" value="1"/>
</dbReference>
<accession>A0A4V3WCJ0</accession>
<evidence type="ECO:0000259" key="9">
    <source>
        <dbReference type="Pfam" id="PF04575"/>
    </source>
</evidence>
<dbReference type="InterPro" id="IPR007655">
    <property type="entry name" value="Slam_C"/>
</dbReference>
<dbReference type="AlphaFoldDB" id="A0A4V3WCJ0"/>
<comment type="caution">
    <text evidence="11">The sequence shown here is derived from an EMBL/GenBank/DDBJ whole genome shotgun (WGS) entry which is preliminary data.</text>
</comment>
<dbReference type="GO" id="GO:0009279">
    <property type="term" value="C:cell outer membrane"/>
    <property type="evidence" value="ECO:0007669"/>
    <property type="project" value="UniProtKB-SubCell"/>
</dbReference>
<comment type="subcellular location">
    <subcellularLocation>
        <location evidence="1">Cell outer membrane</location>
        <topology evidence="1">Multi-pass membrane protein</topology>
    </subcellularLocation>
</comment>
<evidence type="ECO:0000259" key="10">
    <source>
        <dbReference type="Pfam" id="PF24575"/>
    </source>
</evidence>
<keyword evidence="2" id="KW-1134">Transmembrane beta strand</keyword>
<keyword evidence="3" id="KW-0812">Transmembrane</keyword>
<dbReference type="OrthoDB" id="7525402at2"/>
<evidence type="ECO:0000256" key="2">
    <source>
        <dbReference type="ARBA" id="ARBA00022452"/>
    </source>
</evidence>
<organism evidence="11 12">
    <name type="scientific">Pseudothauera nasutitermitis</name>
    <dbReference type="NCBI Taxonomy" id="2565930"/>
    <lineage>
        <taxon>Bacteria</taxon>
        <taxon>Pseudomonadati</taxon>
        <taxon>Pseudomonadota</taxon>
        <taxon>Betaproteobacteria</taxon>
        <taxon>Rhodocyclales</taxon>
        <taxon>Zoogloeaceae</taxon>
        <taxon>Pseudothauera</taxon>
    </lineage>
</organism>
<evidence type="ECO:0000256" key="8">
    <source>
        <dbReference type="SAM" id="SignalP"/>
    </source>
</evidence>
<comment type="similarity">
    <text evidence="7">Belongs to the Slam family.</text>
</comment>
<dbReference type="EMBL" id="SSOC01000001">
    <property type="protein sequence ID" value="THF67294.1"/>
    <property type="molecule type" value="Genomic_DNA"/>
</dbReference>
<proteinExistence type="inferred from homology"/>
<keyword evidence="12" id="KW-1185">Reference proteome</keyword>
<evidence type="ECO:0000313" key="12">
    <source>
        <dbReference type="Proteomes" id="UP000308430"/>
    </source>
</evidence>
<feature type="signal peptide" evidence="8">
    <location>
        <begin position="1"/>
        <end position="33"/>
    </location>
</feature>
<gene>
    <name evidence="11" type="ORF">E6C76_02655</name>
</gene>
<evidence type="ECO:0000256" key="7">
    <source>
        <dbReference type="ARBA" id="ARBA00023609"/>
    </source>
</evidence>
<evidence type="ECO:0000256" key="1">
    <source>
        <dbReference type="ARBA" id="ARBA00004571"/>
    </source>
</evidence>
<name>A0A4V3WCJ0_9RHOO</name>
<dbReference type="Proteomes" id="UP000308430">
    <property type="component" value="Unassembled WGS sequence"/>
</dbReference>